<feature type="binding site" evidence="10">
    <location>
        <position position="286"/>
    </location>
    <ligand>
        <name>thiamine diphosphate</name>
        <dbReference type="ChEBI" id="CHEBI:58937"/>
    </ligand>
</feature>
<dbReference type="SMART" id="SM00861">
    <property type="entry name" value="Transket_pyr"/>
    <property type="match status" value="1"/>
</dbReference>
<keyword evidence="13" id="KW-1185">Reference proteome</keyword>
<feature type="binding site" evidence="10">
    <location>
        <position position="78"/>
    </location>
    <ligand>
        <name>thiamine diphosphate</name>
        <dbReference type="ChEBI" id="CHEBI:58937"/>
    </ligand>
</feature>
<accession>A0ABR8SAH3</accession>
<feature type="binding site" evidence="10">
    <location>
        <position position="368"/>
    </location>
    <ligand>
        <name>thiamine diphosphate</name>
        <dbReference type="ChEBI" id="CHEBI:58937"/>
    </ligand>
</feature>
<dbReference type="NCBIfam" id="TIGR00204">
    <property type="entry name" value="dxs"/>
    <property type="match status" value="1"/>
</dbReference>
<dbReference type="CDD" id="cd07033">
    <property type="entry name" value="TPP_PYR_DXS_TK_like"/>
    <property type="match status" value="1"/>
</dbReference>
<feature type="domain" description="Transketolase-like pyrimidine-binding" evidence="11">
    <location>
        <begin position="317"/>
        <end position="481"/>
    </location>
</feature>
<dbReference type="SUPFAM" id="SSF52922">
    <property type="entry name" value="TK C-terminal domain-like"/>
    <property type="match status" value="1"/>
</dbReference>
<evidence type="ECO:0000256" key="6">
    <source>
        <dbReference type="ARBA" id="ARBA00022842"/>
    </source>
</evidence>
<dbReference type="InterPro" id="IPR020826">
    <property type="entry name" value="Transketolase_BS"/>
</dbReference>
<feature type="binding site" evidence="10">
    <location>
        <begin position="119"/>
        <end position="121"/>
    </location>
    <ligand>
        <name>thiamine diphosphate</name>
        <dbReference type="ChEBI" id="CHEBI:58937"/>
    </ligand>
</feature>
<dbReference type="PROSITE" id="PS00801">
    <property type="entry name" value="TRANSKETOLASE_1"/>
    <property type="match status" value="1"/>
</dbReference>
<evidence type="ECO:0000256" key="10">
    <source>
        <dbReference type="HAMAP-Rule" id="MF_00315"/>
    </source>
</evidence>
<evidence type="ECO:0000256" key="5">
    <source>
        <dbReference type="ARBA" id="ARBA00022723"/>
    </source>
</evidence>
<dbReference type="RefSeq" id="WP_191722898.1">
    <property type="nucleotide sequence ID" value="NZ_JACSQK010000004.1"/>
</dbReference>
<organism evidence="12 13">
    <name type="scientific">Comamonas avium</name>
    <dbReference type="NCBI Taxonomy" id="2762231"/>
    <lineage>
        <taxon>Bacteria</taxon>
        <taxon>Pseudomonadati</taxon>
        <taxon>Pseudomonadota</taxon>
        <taxon>Betaproteobacteria</taxon>
        <taxon>Burkholderiales</taxon>
        <taxon>Comamonadaceae</taxon>
        <taxon>Comamonas</taxon>
    </lineage>
</organism>
<evidence type="ECO:0000259" key="11">
    <source>
        <dbReference type="SMART" id="SM00861"/>
    </source>
</evidence>
<comment type="caution">
    <text evidence="12">The sequence shown here is derived from an EMBL/GenBank/DDBJ whole genome shotgun (WGS) entry which is preliminary data.</text>
</comment>
<dbReference type="Gene3D" id="3.40.50.920">
    <property type="match status" value="1"/>
</dbReference>
<dbReference type="Gene3D" id="3.40.50.970">
    <property type="match status" value="2"/>
</dbReference>
<dbReference type="CDD" id="cd02007">
    <property type="entry name" value="TPP_DXS"/>
    <property type="match status" value="1"/>
</dbReference>
<dbReference type="Pfam" id="PF02779">
    <property type="entry name" value="Transket_pyr"/>
    <property type="match status" value="1"/>
</dbReference>
<gene>
    <name evidence="10 12" type="primary">dxs</name>
    <name evidence="12" type="ORF">H9646_08305</name>
</gene>
<keyword evidence="8 10" id="KW-0786">Thiamine pyrophosphate</keyword>
<dbReference type="SUPFAM" id="SSF52518">
    <property type="entry name" value="Thiamin diphosphate-binding fold (THDP-binding)"/>
    <property type="match status" value="2"/>
</dbReference>
<evidence type="ECO:0000313" key="12">
    <source>
        <dbReference type="EMBL" id="MBD7960486.1"/>
    </source>
</evidence>
<comment type="cofactor">
    <cofactor evidence="10">
        <name>thiamine diphosphate</name>
        <dbReference type="ChEBI" id="CHEBI:58937"/>
    </cofactor>
    <text evidence="10">Binds 1 thiamine pyrophosphate per subunit.</text>
</comment>
<dbReference type="EMBL" id="JACSQK010000004">
    <property type="protein sequence ID" value="MBD7960486.1"/>
    <property type="molecule type" value="Genomic_DNA"/>
</dbReference>
<feature type="binding site" evidence="10">
    <location>
        <begin position="151"/>
        <end position="152"/>
    </location>
    <ligand>
        <name>thiamine diphosphate</name>
        <dbReference type="ChEBI" id="CHEBI:58937"/>
    </ligand>
</feature>
<dbReference type="NCBIfam" id="NF003933">
    <property type="entry name" value="PRK05444.2-2"/>
    <property type="match status" value="1"/>
</dbReference>
<comment type="pathway">
    <text evidence="1 10">Metabolic intermediate biosynthesis; 1-deoxy-D-xylulose 5-phosphate biosynthesis; 1-deoxy-D-xylulose 5-phosphate from D-glyceraldehyde 3-phosphate and pyruvate: step 1/1.</text>
</comment>
<comment type="cofactor">
    <cofactor evidence="10">
        <name>Mg(2+)</name>
        <dbReference type="ChEBI" id="CHEBI:18420"/>
    </cofactor>
    <text evidence="10">Binds 1 Mg(2+) ion per subunit.</text>
</comment>
<protein>
    <recommendedName>
        <fullName evidence="10">1-deoxy-D-xylulose-5-phosphate synthase</fullName>
        <ecNumber evidence="10">2.2.1.7</ecNumber>
    </recommendedName>
    <alternativeName>
        <fullName evidence="10">1-deoxyxylulose-5-phosphate synthase</fullName>
        <shortName evidence="10">DXP synthase</shortName>
        <shortName evidence="10">DXPS</shortName>
    </alternativeName>
</protein>
<evidence type="ECO:0000256" key="3">
    <source>
        <dbReference type="ARBA" id="ARBA00011738"/>
    </source>
</evidence>
<name>A0ABR8SAH3_9BURK</name>
<keyword evidence="7 10" id="KW-0784">Thiamine biosynthesis</keyword>
<dbReference type="Proteomes" id="UP000634919">
    <property type="component" value="Unassembled WGS sequence"/>
</dbReference>
<evidence type="ECO:0000256" key="1">
    <source>
        <dbReference type="ARBA" id="ARBA00004980"/>
    </source>
</evidence>
<sequence length="634" mass="68316">MTTNAYPLLHKVNAPSDLRNLSRSDLKALSEQLRAYVLDSVSKTGGHLSSNLGTVELTVALHHVFNTPYDRVVWDVGHQTYPHKILTGRRERMATLRQLGGISGFPLRTESEHDAFGAGHSSTSISAALGMAMAAKRKGEERRAIAVIGDGAMTAGMAFEAMNNAGVLDGNLLVILNDNDMSISPPVGALNRYLAQLMSGQFYATARNVGKNVLKQVPPLLELAKRLEQHAKGMVVPATMFENFGFNYIGPIDGHDLDSLIPTLENIRSLEGPQFLHVVTKKGHGYKLAEVDPVTYHGPGKFDPAVGIVKSSAPSKPTFTQVFGQWLCDMAVQDKRLVAITPAMREGSGMVEFEKRFPDRYYDVGIAEQHAVTFAAGMACEGVKPVVAIYSTFLQRAYDQLIHDVALQNLPMVFALDRAGLVGADGATHAGAYDIAFVRCIPNMSMATPADERECRQLLTTAHEQDHPVCVRYPRGAGVGVEPLQDLSSLPFGKGEVRRQSTALRAGENGNTKPRIAILSFGTLLYPALQVGEAVDATVANMRWAKPLDAALVRELAATHDAFVTVEDGCIAGGAGSAVSEALSQAAITLPVLHLGLPDKFIEHGDPAKLMALEGLDAAGIERSIRQRFLNPSQ</sequence>
<keyword evidence="9 10" id="KW-0414">Isoprene biosynthesis</keyword>
<proteinExistence type="inferred from homology"/>
<dbReference type="InterPro" id="IPR033248">
    <property type="entry name" value="Transketolase_C"/>
</dbReference>
<feature type="binding site" evidence="10">
    <location>
        <position position="179"/>
    </location>
    <ligand>
        <name>thiamine diphosphate</name>
        <dbReference type="ChEBI" id="CHEBI:58937"/>
    </ligand>
</feature>
<evidence type="ECO:0000256" key="8">
    <source>
        <dbReference type="ARBA" id="ARBA00023052"/>
    </source>
</evidence>
<evidence type="ECO:0000256" key="9">
    <source>
        <dbReference type="ARBA" id="ARBA00023229"/>
    </source>
</evidence>
<comment type="catalytic activity">
    <reaction evidence="10">
        <text>D-glyceraldehyde 3-phosphate + pyruvate + H(+) = 1-deoxy-D-xylulose 5-phosphate + CO2</text>
        <dbReference type="Rhea" id="RHEA:12605"/>
        <dbReference type="ChEBI" id="CHEBI:15361"/>
        <dbReference type="ChEBI" id="CHEBI:15378"/>
        <dbReference type="ChEBI" id="CHEBI:16526"/>
        <dbReference type="ChEBI" id="CHEBI:57792"/>
        <dbReference type="ChEBI" id="CHEBI:59776"/>
        <dbReference type="EC" id="2.2.1.7"/>
    </reaction>
</comment>
<evidence type="ECO:0000313" key="13">
    <source>
        <dbReference type="Proteomes" id="UP000634919"/>
    </source>
</evidence>
<comment type="similarity">
    <text evidence="2 10">Belongs to the transketolase family. DXPS subfamily.</text>
</comment>
<comment type="subunit">
    <text evidence="3 10">Homodimer.</text>
</comment>
<evidence type="ECO:0000256" key="7">
    <source>
        <dbReference type="ARBA" id="ARBA00022977"/>
    </source>
</evidence>
<feature type="binding site" evidence="10">
    <location>
        <position position="179"/>
    </location>
    <ligand>
        <name>Mg(2+)</name>
        <dbReference type="ChEBI" id="CHEBI:18420"/>
    </ligand>
</feature>
<dbReference type="InterPro" id="IPR005477">
    <property type="entry name" value="Dxylulose-5-P_synthase"/>
</dbReference>
<keyword evidence="6 10" id="KW-0460">Magnesium</keyword>
<dbReference type="InterPro" id="IPR029061">
    <property type="entry name" value="THDP-binding"/>
</dbReference>
<dbReference type="Pfam" id="PF13292">
    <property type="entry name" value="DXP_synthase_N"/>
    <property type="match status" value="1"/>
</dbReference>
<dbReference type="InterPro" id="IPR005475">
    <property type="entry name" value="Transketolase-like_Pyr-bd"/>
</dbReference>
<dbReference type="PROSITE" id="PS00802">
    <property type="entry name" value="TRANSKETOLASE_2"/>
    <property type="match status" value="1"/>
</dbReference>
<keyword evidence="5 10" id="KW-0479">Metal-binding</keyword>
<dbReference type="PANTHER" id="PTHR43322">
    <property type="entry name" value="1-D-DEOXYXYLULOSE 5-PHOSPHATE SYNTHASE-RELATED"/>
    <property type="match status" value="1"/>
</dbReference>
<dbReference type="EC" id="2.2.1.7" evidence="10"/>
<keyword evidence="4 10" id="KW-0808">Transferase</keyword>
<comment type="function">
    <text evidence="10">Catalyzes the acyloin condensation reaction between C atoms 2 and 3 of pyruvate and glyceraldehyde 3-phosphate to yield 1-deoxy-D-xylulose-5-phosphate (DXP).</text>
</comment>
<dbReference type="PANTHER" id="PTHR43322:SF5">
    <property type="entry name" value="1-DEOXY-D-XYLULOSE-5-PHOSPHATE SYNTHASE, CHLOROPLASTIC"/>
    <property type="match status" value="1"/>
</dbReference>
<evidence type="ECO:0000256" key="4">
    <source>
        <dbReference type="ARBA" id="ARBA00022679"/>
    </source>
</evidence>
<dbReference type="GO" id="GO:0008661">
    <property type="term" value="F:1-deoxy-D-xylulose-5-phosphate synthase activity"/>
    <property type="evidence" value="ECO:0007669"/>
    <property type="project" value="UniProtKB-EC"/>
</dbReference>
<feature type="binding site" evidence="10">
    <location>
        <position position="150"/>
    </location>
    <ligand>
        <name>Mg(2+)</name>
        <dbReference type="ChEBI" id="CHEBI:18420"/>
    </ligand>
</feature>
<dbReference type="Pfam" id="PF02780">
    <property type="entry name" value="Transketolase_C"/>
    <property type="match status" value="1"/>
</dbReference>
<dbReference type="InterPro" id="IPR009014">
    <property type="entry name" value="Transketo_C/PFOR_II"/>
</dbReference>
<reference evidence="12 13" key="1">
    <citation type="submission" date="2020-08" db="EMBL/GenBank/DDBJ databases">
        <title>A Genomic Blueprint of the Chicken Gut Microbiome.</title>
        <authorList>
            <person name="Gilroy R."/>
            <person name="Ravi A."/>
            <person name="Getino M."/>
            <person name="Pursley I."/>
            <person name="Horton D.L."/>
            <person name="Alikhan N.-F."/>
            <person name="Baker D."/>
            <person name="Gharbi K."/>
            <person name="Hall N."/>
            <person name="Watson M."/>
            <person name="Adriaenssens E.M."/>
            <person name="Foster-Nyarko E."/>
            <person name="Jarju S."/>
            <person name="Secka A."/>
            <person name="Antonio M."/>
            <person name="Oren A."/>
            <person name="Chaudhuri R."/>
            <person name="La Ragione R.M."/>
            <person name="Hildebrand F."/>
            <person name="Pallen M.J."/>
        </authorList>
    </citation>
    <scope>NUCLEOTIDE SEQUENCE [LARGE SCALE GENOMIC DNA]</scope>
    <source>
        <strain evidence="12 13">Sa2CVA6</strain>
    </source>
</reference>
<dbReference type="InterPro" id="IPR049557">
    <property type="entry name" value="Transketolase_CS"/>
</dbReference>
<dbReference type="HAMAP" id="MF_00315">
    <property type="entry name" value="DXP_synth"/>
    <property type="match status" value="1"/>
</dbReference>
<evidence type="ECO:0000256" key="2">
    <source>
        <dbReference type="ARBA" id="ARBA00011081"/>
    </source>
</evidence>